<feature type="region of interest" description="Disordered" evidence="6">
    <location>
        <begin position="377"/>
        <end position="406"/>
    </location>
</feature>
<keyword evidence="10" id="KW-1185">Reference proteome</keyword>
<organism evidence="9 10">
    <name type="scientific">Suttonella indologenes</name>
    <dbReference type="NCBI Taxonomy" id="13276"/>
    <lineage>
        <taxon>Bacteria</taxon>
        <taxon>Pseudomonadati</taxon>
        <taxon>Pseudomonadota</taxon>
        <taxon>Gammaproteobacteria</taxon>
        <taxon>Cardiobacteriales</taxon>
        <taxon>Cardiobacteriaceae</taxon>
        <taxon>Suttonella</taxon>
    </lineage>
</organism>
<dbReference type="GO" id="GO:0006508">
    <property type="term" value="P:proteolysis"/>
    <property type="evidence" value="ECO:0007669"/>
    <property type="project" value="UniProtKB-KW"/>
</dbReference>
<feature type="chain" id="PRO_5016739598" evidence="7">
    <location>
        <begin position="27"/>
        <end position="471"/>
    </location>
</feature>
<evidence type="ECO:0000256" key="3">
    <source>
        <dbReference type="ARBA" id="ARBA00022801"/>
    </source>
</evidence>
<dbReference type="PANTHER" id="PTHR32060">
    <property type="entry name" value="TAIL-SPECIFIC PROTEASE"/>
    <property type="match status" value="1"/>
</dbReference>
<evidence type="ECO:0000256" key="7">
    <source>
        <dbReference type="SAM" id="SignalP"/>
    </source>
</evidence>
<dbReference type="CDD" id="cd06782">
    <property type="entry name" value="cpPDZ_CPP-like"/>
    <property type="match status" value="1"/>
</dbReference>
<dbReference type="Gene3D" id="3.90.226.10">
    <property type="entry name" value="2-enoyl-CoA Hydratase, Chain A, domain 1"/>
    <property type="match status" value="1"/>
</dbReference>
<keyword evidence="4 5" id="KW-0720">Serine protease</keyword>
<dbReference type="SUPFAM" id="SSF50156">
    <property type="entry name" value="PDZ domain-like"/>
    <property type="match status" value="1"/>
</dbReference>
<keyword evidence="7" id="KW-0732">Signal</keyword>
<dbReference type="InterPro" id="IPR005151">
    <property type="entry name" value="Tail-specific_protease"/>
</dbReference>
<dbReference type="Pfam" id="PF22694">
    <property type="entry name" value="CtpB_N-like"/>
    <property type="match status" value="1"/>
</dbReference>
<evidence type="ECO:0000313" key="9">
    <source>
        <dbReference type="EMBL" id="SUO96925.1"/>
    </source>
</evidence>
<feature type="compositionally biased region" description="Polar residues" evidence="6">
    <location>
        <begin position="443"/>
        <end position="460"/>
    </location>
</feature>
<dbReference type="OrthoDB" id="9812068at2"/>
<feature type="signal peptide" evidence="7">
    <location>
        <begin position="1"/>
        <end position="26"/>
    </location>
</feature>
<feature type="domain" description="PDZ" evidence="8">
    <location>
        <begin position="100"/>
        <end position="167"/>
    </location>
</feature>
<evidence type="ECO:0000256" key="6">
    <source>
        <dbReference type="SAM" id="MobiDB-lite"/>
    </source>
</evidence>
<keyword evidence="3 5" id="KW-0378">Hydrolase</keyword>
<dbReference type="Pfam" id="PF03572">
    <property type="entry name" value="Peptidase_S41"/>
    <property type="match status" value="1"/>
</dbReference>
<proteinExistence type="inferred from homology"/>
<reference evidence="9 10" key="1">
    <citation type="submission" date="2018-06" db="EMBL/GenBank/DDBJ databases">
        <authorList>
            <consortium name="Pathogen Informatics"/>
            <person name="Doyle S."/>
        </authorList>
    </citation>
    <scope>NUCLEOTIDE SEQUENCE [LARGE SCALE GENOMIC DNA]</scope>
    <source>
        <strain evidence="9 10">NCTC10717</strain>
    </source>
</reference>
<dbReference type="GO" id="GO:0008236">
    <property type="term" value="F:serine-type peptidase activity"/>
    <property type="evidence" value="ECO:0007669"/>
    <property type="project" value="UniProtKB-KW"/>
</dbReference>
<dbReference type="NCBIfam" id="TIGR00225">
    <property type="entry name" value="prc"/>
    <property type="match status" value="1"/>
</dbReference>
<dbReference type="CDD" id="cd07560">
    <property type="entry name" value="Peptidase_S41_CPP"/>
    <property type="match status" value="1"/>
</dbReference>
<evidence type="ECO:0000256" key="2">
    <source>
        <dbReference type="ARBA" id="ARBA00022670"/>
    </source>
</evidence>
<evidence type="ECO:0000313" key="10">
    <source>
        <dbReference type="Proteomes" id="UP000254575"/>
    </source>
</evidence>
<sequence length="471" mass="50161">MRVFLPLLACCHIAAFAQNAPAPSTAAVNPLELTSLSQENSGNKPDDIPFDVLKTFVDVFDTIKNSYVDQVDNRSLIEGAIRGMLTRLDPHSAYMNESEYQSFTQSSEGQYAGLGMVLDIKAGSASVISAIDGSPAAKAGITTGDIISQVDGKIVAELSLYEIDNLLSGEIGSTVNLTIVRGDTVQQLSLVRELVHANSVSSRMLNLDYAYVRITQFQEDTAEALAKEIQALHVKYQVKGMVLDLRDNPGGIFQSAIDSADLFLSQGIIVSIRGRDIDQEEFIANEGDALNHLPIVVIVNGGTASAAEILAGALQDNQRALIIGQQTFGKGTVQSVAPLYHGGAVKLTTARYYTPSGTSIQAAGISPQVILSPLKVNQQRQSNNDSERNLPNHLPNQHSAAKIEGSASNHNAAANLAEQDFALYEALNILTTMSILQNTASATSTEENLPKSTPFSSSSEAHPAIPSIPAS</sequence>
<keyword evidence="2 5" id="KW-0645">Protease</keyword>
<dbReference type="SMART" id="SM00245">
    <property type="entry name" value="TSPc"/>
    <property type="match status" value="1"/>
</dbReference>
<dbReference type="EMBL" id="UHIA01000004">
    <property type="protein sequence ID" value="SUO96925.1"/>
    <property type="molecule type" value="Genomic_DNA"/>
</dbReference>
<dbReference type="PROSITE" id="PS50106">
    <property type="entry name" value="PDZ"/>
    <property type="match status" value="1"/>
</dbReference>
<comment type="similarity">
    <text evidence="1 5">Belongs to the peptidase S41A family.</text>
</comment>
<name>A0A380MWH7_9GAMM</name>
<dbReference type="Gene3D" id="2.30.42.10">
    <property type="match status" value="1"/>
</dbReference>
<feature type="region of interest" description="Disordered" evidence="6">
    <location>
        <begin position="443"/>
        <end position="471"/>
    </location>
</feature>
<dbReference type="SUPFAM" id="SSF52096">
    <property type="entry name" value="ClpP/crotonase"/>
    <property type="match status" value="1"/>
</dbReference>
<evidence type="ECO:0000256" key="4">
    <source>
        <dbReference type="ARBA" id="ARBA00022825"/>
    </source>
</evidence>
<dbReference type="InterPro" id="IPR036034">
    <property type="entry name" value="PDZ_sf"/>
</dbReference>
<dbReference type="EC" id="3.4.21.-" evidence="9"/>
<dbReference type="InterPro" id="IPR055210">
    <property type="entry name" value="CtpA/B_N"/>
</dbReference>
<dbReference type="PANTHER" id="PTHR32060:SF30">
    <property type="entry name" value="CARBOXY-TERMINAL PROCESSING PROTEASE CTPA"/>
    <property type="match status" value="1"/>
</dbReference>
<evidence type="ECO:0000259" key="8">
    <source>
        <dbReference type="PROSITE" id="PS50106"/>
    </source>
</evidence>
<dbReference type="RefSeq" id="WP_115218481.1">
    <property type="nucleotide sequence ID" value="NZ_UHIA01000004.1"/>
</dbReference>
<evidence type="ECO:0000256" key="5">
    <source>
        <dbReference type="RuleBase" id="RU004404"/>
    </source>
</evidence>
<dbReference type="InterPro" id="IPR001478">
    <property type="entry name" value="PDZ"/>
</dbReference>
<dbReference type="AlphaFoldDB" id="A0A380MWH7"/>
<dbReference type="GO" id="GO:0007165">
    <property type="term" value="P:signal transduction"/>
    <property type="evidence" value="ECO:0007669"/>
    <property type="project" value="TreeGrafter"/>
</dbReference>
<dbReference type="SMART" id="SM00228">
    <property type="entry name" value="PDZ"/>
    <property type="match status" value="1"/>
</dbReference>
<dbReference type="InterPro" id="IPR004447">
    <property type="entry name" value="Peptidase_S41A"/>
</dbReference>
<dbReference type="GO" id="GO:0030288">
    <property type="term" value="C:outer membrane-bounded periplasmic space"/>
    <property type="evidence" value="ECO:0007669"/>
    <property type="project" value="TreeGrafter"/>
</dbReference>
<dbReference type="Pfam" id="PF13180">
    <property type="entry name" value="PDZ_2"/>
    <property type="match status" value="1"/>
</dbReference>
<protein>
    <submittedName>
        <fullName evidence="9">Probable CtpA-like serine protease</fullName>
        <ecNumber evidence="9">3.4.21.-</ecNumber>
    </submittedName>
</protein>
<dbReference type="GO" id="GO:0004175">
    <property type="term" value="F:endopeptidase activity"/>
    <property type="evidence" value="ECO:0007669"/>
    <property type="project" value="TreeGrafter"/>
</dbReference>
<evidence type="ECO:0000256" key="1">
    <source>
        <dbReference type="ARBA" id="ARBA00009179"/>
    </source>
</evidence>
<dbReference type="InterPro" id="IPR029045">
    <property type="entry name" value="ClpP/crotonase-like_dom_sf"/>
</dbReference>
<dbReference type="Gene3D" id="3.30.750.44">
    <property type="match status" value="1"/>
</dbReference>
<dbReference type="Proteomes" id="UP000254575">
    <property type="component" value="Unassembled WGS sequence"/>
</dbReference>
<accession>A0A380MWH7</accession>
<gene>
    <name evidence="9" type="ORF">NCTC10717_01250</name>
</gene>